<accession>A0A8J6QJT7</accession>
<dbReference type="InterPro" id="IPR015919">
    <property type="entry name" value="Cadherin-like_sf"/>
</dbReference>
<comment type="caution">
    <text evidence="1">The sequence shown here is derived from an EMBL/GenBank/DDBJ whole genome shotgun (WGS) entry which is preliminary data.</text>
</comment>
<dbReference type="GO" id="GO:0016020">
    <property type="term" value="C:membrane"/>
    <property type="evidence" value="ECO:0007669"/>
    <property type="project" value="InterPro"/>
</dbReference>
<name>A0A8J6QJT7_9BACT</name>
<dbReference type="AlphaFoldDB" id="A0A8J6QJT7"/>
<dbReference type="Gene3D" id="2.60.40.10">
    <property type="entry name" value="Immunoglobulins"/>
    <property type="match status" value="1"/>
</dbReference>
<keyword evidence="2" id="KW-1185">Reference proteome</keyword>
<dbReference type="GO" id="GO:0005509">
    <property type="term" value="F:calcium ion binding"/>
    <property type="evidence" value="ECO:0007669"/>
    <property type="project" value="InterPro"/>
</dbReference>
<protein>
    <submittedName>
        <fullName evidence="1">Putative Ig domain-containing protein</fullName>
    </submittedName>
</protein>
<evidence type="ECO:0000313" key="2">
    <source>
        <dbReference type="Proteomes" id="UP000632828"/>
    </source>
</evidence>
<dbReference type="RefSeq" id="WP_191153687.1">
    <property type="nucleotide sequence ID" value="NZ_JACWUN010000002.1"/>
</dbReference>
<dbReference type="SUPFAM" id="SSF49313">
    <property type="entry name" value="Cadherin-like"/>
    <property type="match status" value="1"/>
</dbReference>
<dbReference type="InterPro" id="IPR013783">
    <property type="entry name" value="Ig-like_fold"/>
</dbReference>
<reference evidence="1" key="1">
    <citation type="submission" date="2020-09" db="EMBL/GenBank/DDBJ databases">
        <title>Pelobacter alkaliphilus sp. nov., a novel anaerobic arsenate-reducing bacterium from terrestrial mud volcano.</title>
        <authorList>
            <person name="Khomyakova M.A."/>
            <person name="Merkel A.Y."/>
            <person name="Slobodkin A.I."/>
        </authorList>
    </citation>
    <scope>NUCLEOTIDE SEQUENCE</scope>
    <source>
        <strain evidence="1">M08fum</strain>
    </source>
</reference>
<gene>
    <name evidence="1" type="ORF">ICT70_01855</name>
</gene>
<dbReference type="Pfam" id="PF05345">
    <property type="entry name" value="He_PIG"/>
    <property type="match status" value="1"/>
</dbReference>
<dbReference type="Proteomes" id="UP000632828">
    <property type="component" value="Unassembled WGS sequence"/>
</dbReference>
<organism evidence="1 2">
    <name type="scientific">Pelovirga terrestris</name>
    <dbReference type="NCBI Taxonomy" id="2771352"/>
    <lineage>
        <taxon>Bacteria</taxon>
        <taxon>Pseudomonadati</taxon>
        <taxon>Thermodesulfobacteriota</taxon>
        <taxon>Desulfuromonadia</taxon>
        <taxon>Geobacterales</taxon>
        <taxon>Geobacteraceae</taxon>
        <taxon>Pelovirga</taxon>
    </lineage>
</organism>
<dbReference type="EMBL" id="JACWUN010000002">
    <property type="protein sequence ID" value="MBD1399409.1"/>
    <property type="molecule type" value="Genomic_DNA"/>
</dbReference>
<proteinExistence type="predicted"/>
<evidence type="ECO:0000313" key="1">
    <source>
        <dbReference type="EMBL" id="MBD1399409.1"/>
    </source>
</evidence>
<sequence>MLRDNMRYHHILKILLMVPLVVVCNVSYAGAIIQSVGVVPAPFDVTTGVKVVPVVKKPEANIEFEYRWFVNGNEDFFEKTNHYPGLGLKRGDILSVEITPVNEQQQRLTPYSVTTLNTENARPVVTEPVSELLTERGYSLQISASDPDGDNLIYKLEQAPDGMTINSSTGEIAWPFESIPIGAFPVKVIVDDGHGGKVTQEFVLNLSEE</sequence>